<protein>
    <submittedName>
        <fullName evidence="3">Snapin/Pallidin-domain-containing protein</fullName>
    </submittedName>
</protein>
<dbReference type="GO" id="GO:0030133">
    <property type="term" value="C:transport vesicle"/>
    <property type="evidence" value="ECO:0007669"/>
    <property type="project" value="TreeGrafter"/>
</dbReference>
<keyword evidence="4" id="KW-1185">Reference proteome</keyword>
<evidence type="ECO:0000256" key="1">
    <source>
        <dbReference type="SAM" id="Coils"/>
    </source>
</evidence>
<feature type="compositionally biased region" description="Basic and acidic residues" evidence="2">
    <location>
        <begin position="228"/>
        <end position="244"/>
    </location>
</feature>
<feature type="coiled-coil region" evidence="1">
    <location>
        <begin position="68"/>
        <end position="95"/>
    </location>
</feature>
<name>A0A397TDM3_9GLOM</name>
<evidence type="ECO:0000256" key="2">
    <source>
        <dbReference type="SAM" id="MobiDB-lite"/>
    </source>
</evidence>
<gene>
    <name evidence="3" type="ORF">C1645_815709</name>
</gene>
<accession>A0A397TDM3</accession>
<reference evidence="3 4" key="1">
    <citation type="submission" date="2018-06" db="EMBL/GenBank/DDBJ databases">
        <title>Comparative genomics reveals the genomic features of Rhizophagus irregularis, R. cerebriforme, R. diaphanum and Gigaspora rosea, and their symbiotic lifestyle signature.</title>
        <authorList>
            <person name="Morin E."/>
            <person name="San Clemente H."/>
            <person name="Chen E.C.H."/>
            <person name="De La Providencia I."/>
            <person name="Hainaut M."/>
            <person name="Kuo A."/>
            <person name="Kohler A."/>
            <person name="Murat C."/>
            <person name="Tang N."/>
            <person name="Roy S."/>
            <person name="Loubradou J."/>
            <person name="Henrissat B."/>
            <person name="Grigoriev I.V."/>
            <person name="Corradi N."/>
            <person name="Roux C."/>
            <person name="Martin F.M."/>
        </authorList>
    </citation>
    <scope>NUCLEOTIDE SEQUENCE [LARGE SCALE GENOMIC DNA]</scope>
    <source>
        <strain evidence="3 4">DAOM 227022</strain>
    </source>
</reference>
<feature type="region of interest" description="Disordered" evidence="2">
    <location>
        <begin position="216"/>
        <end position="244"/>
    </location>
</feature>
<dbReference type="GO" id="GO:0031083">
    <property type="term" value="C:BLOC-1 complex"/>
    <property type="evidence" value="ECO:0007669"/>
    <property type="project" value="TreeGrafter"/>
</dbReference>
<dbReference type="Proteomes" id="UP000265703">
    <property type="component" value="Unassembled WGS sequence"/>
</dbReference>
<dbReference type="PANTHER" id="PTHR31328">
    <property type="entry name" value="BIOGENESIS OF LYSOSOME-RELATED ORGANELLES COMPLEX 1 SUBUNIT 6"/>
    <property type="match status" value="1"/>
</dbReference>
<dbReference type="Pfam" id="PF14712">
    <property type="entry name" value="Snapin_Pallidin"/>
    <property type="match status" value="1"/>
</dbReference>
<dbReference type="InterPro" id="IPR028119">
    <property type="entry name" value="Snapin/Pallidin/Snn1"/>
</dbReference>
<dbReference type="EMBL" id="QKYT01000048">
    <property type="protein sequence ID" value="RIA96258.1"/>
    <property type="molecule type" value="Genomic_DNA"/>
</dbReference>
<comment type="caution">
    <text evidence="3">The sequence shown here is derived from an EMBL/GenBank/DDBJ whole genome shotgun (WGS) entry which is preliminary data.</text>
</comment>
<dbReference type="PANTHER" id="PTHR31328:SF2">
    <property type="entry name" value="BIOGENESIS OF LYSOSOME-RELATED ORGANELLES COMPLEX 1 SUBUNIT 6"/>
    <property type="match status" value="1"/>
</dbReference>
<organism evidence="3 4">
    <name type="scientific">Glomus cerebriforme</name>
    <dbReference type="NCBI Taxonomy" id="658196"/>
    <lineage>
        <taxon>Eukaryota</taxon>
        <taxon>Fungi</taxon>
        <taxon>Fungi incertae sedis</taxon>
        <taxon>Mucoromycota</taxon>
        <taxon>Glomeromycotina</taxon>
        <taxon>Glomeromycetes</taxon>
        <taxon>Glomerales</taxon>
        <taxon>Glomeraceae</taxon>
        <taxon>Glomus</taxon>
    </lineage>
</organism>
<dbReference type="AlphaFoldDB" id="A0A397TDM3"/>
<keyword evidence="1" id="KW-0175">Coiled coil</keyword>
<dbReference type="OrthoDB" id="19659at2759"/>
<feature type="coiled-coil region" evidence="1">
    <location>
        <begin position="133"/>
        <end position="160"/>
    </location>
</feature>
<evidence type="ECO:0000313" key="4">
    <source>
        <dbReference type="Proteomes" id="UP000265703"/>
    </source>
</evidence>
<evidence type="ECO:0000313" key="3">
    <source>
        <dbReference type="EMBL" id="RIA96258.1"/>
    </source>
</evidence>
<sequence length="244" mass="27945">MSNDTLSIETAALTLLDFVVSDASSNLFSENTSDRNIKSPREMELSEKINPAIPLLSEGFLAHFIPTLTQVEEQLQELEKKQKLLLEEMRTTNTRMENQDNYEYIALSFSKISQYHGKLQYIRNTMISMLSRSKNLKQRVAQLKIMKEQQLAQIAEIQKRERTFDQTVLAAKVVEHNPPPIPEAVIVSTKILKKKKKEKTKEKGKGKEKIVRREIEFSSSSSSSVVESKIEATKDKSIENIEEE</sequence>
<proteinExistence type="predicted"/>